<evidence type="ECO:0000256" key="8">
    <source>
        <dbReference type="ARBA" id="ARBA00023114"/>
    </source>
</evidence>
<evidence type="ECO:0000313" key="13">
    <source>
        <dbReference type="EMBL" id="URI10641.1"/>
    </source>
</evidence>
<dbReference type="InterPro" id="IPR002299">
    <property type="entry name" value="Porin_Neis"/>
</dbReference>
<dbReference type="Pfam" id="PF13609">
    <property type="entry name" value="Porin_4"/>
    <property type="match status" value="1"/>
</dbReference>
<accession>A0ABY4SI19</accession>
<name>A0ABY4SI19_AQUTE</name>
<dbReference type="Gene3D" id="2.40.160.10">
    <property type="entry name" value="Porin"/>
    <property type="match status" value="1"/>
</dbReference>
<dbReference type="Proteomes" id="UP001056201">
    <property type="component" value="Chromosome 2"/>
</dbReference>
<dbReference type="RefSeq" id="WP_250198846.1">
    <property type="nucleotide sequence ID" value="NZ_CP097636.1"/>
</dbReference>
<feature type="signal peptide" evidence="11">
    <location>
        <begin position="1"/>
        <end position="20"/>
    </location>
</feature>
<dbReference type="PANTHER" id="PTHR34501:SF9">
    <property type="entry name" value="MAJOR OUTER MEMBRANE PROTEIN P.IA"/>
    <property type="match status" value="1"/>
</dbReference>
<evidence type="ECO:0000256" key="3">
    <source>
        <dbReference type="ARBA" id="ARBA00022448"/>
    </source>
</evidence>
<evidence type="ECO:0000256" key="9">
    <source>
        <dbReference type="ARBA" id="ARBA00023136"/>
    </source>
</evidence>
<keyword evidence="9" id="KW-0472">Membrane</keyword>
<evidence type="ECO:0000256" key="7">
    <source>
        <dbReference type="ARBA" id="ARBA00023065"/>
    </source>
</evidence>
<evidence type="ECO:0000256" key="10">
    <source>
        <dbReference type="ARBA" id="ARBA00023237"/>
    </source>
</evidence>
<proteinExistence type="predicted"/>
<keyword evidence="6 11" id="KW-0732">Signal</keyword>
<reference evidence="13" key="1">
    <citation type="submission" date="2022-05" db="EMBL/GenBank/DDBJ databases">
        <title>An RpoN-dependent PEP-CTERM gene is involved in floc formation of an Aquincola tertiaricarbonis strain.</title>
        <authorList>
            <person name="Qiu D."/>
            <person name="Xia M."/>
        </authorList>
    </citation>
    <scope>NUCLEOTIDE SEQUENCE</scope>
    <source>
        <strain evidence="13">RN12</strain>
    </source>
</reference>
<evidence type="ECO:0000256" key="4">
    <source>
        <dbReference type="ARBA" id="ARBA00022452"/>
    </source>
</evidence>
<keyword evidence="3" id="KW-0813">Transport</keyword>
<evidence type="ECO:0000256" key="2">
    <source>
        <dbReference type="ARBA" id="ARBA00011233"/>
    </source>
</evidence>
<evidence type="ECO:0000313" key="14">
    <source>
        <dbReference type="Proteomes" id="UP001056201"/>
    </source>
</evidence>
<dbReference type="SUPFAM" id="SSF56935">
    <property type="entry name" value="Porins"/>
    <property type="match status" value="1"/>
</dbReference>
<protein>
    <submittedName>
        <fullName evidence="13">Porin</fullName>
    </submittedName>
</protein>
<feature type="domain" description="Porin" evidence="12">
    <location>
        <begin position="8"/>
        <end position="365"/>
    </location>
</feature>
<evidence type="ECO:0000256" key="5">
    <source>
        <dbReference type="ARBA" id="ARBA00022692"/>
    </source>
</evidence>
<gene>
    <name evidence="13" type="ORF">MW290_16745</name>
</gene>
<comment type="subunit">
    <text evidence="2">Homotrimer.</text>
</comment>
<keyword evidence="8" id="KW-0626">Porin</keyword>
<evidence type="ECO:0000256" key="1">
    <source>
        <dbReference type="ARBA" id="ARBA00004571"/>
    </source>
</evidence>
<organism evidence="13 14">
    <name type="scientific">Aquincola tertiaricarbonis</name>
    <dbReference type="NCBI Taxonomy" id="391953"/>
    <lineage>
        <taxon>Bacteria</taxon>
        <taxon>Pseudomonadati</taxon>
        <taxon>Pseudomonadota</taxon>
        <taxon>Betaproteobacteria</taxon>
        <taxon>Burkholderiales</taxon>
        <taxon>Sphaerotilaceae</taxon>
        <taxon>Aquincola</taxon>
    </lineage>
</organism>
<dbReference type="InterPro" id="IPR050298">
    <property type="entry name" value="Gram-neg_bact_OMP"/>
</dbReference>
<dbReference type="InterPro" id="IPR023614">
    <property type="entry name" value="Porin_dom_sf"/>
</dbReference>
<evidence type="ECO:0000256" key="6">
    <source>
        <dbReference type="ARBA" id="ARBA00022729"/>
    </source>
</evidence>
<evidence type="ECO:0000259" key="12">
    <source>
        <dbReference type="Pfam" id="PF13609"/>
    </source>
</evidence>
<dbReference type="InterPro" id="IPR033900">
    <property type="entry name" value="Gram_neg_porin_domain"/>
</dbReference>
<dbReference type="EMBL" id="CP097636">
    <property type="protein sequence ID" value="URI10641.1"/>
    <property type="molecule type" value="Genomic_DNA"/>
</dbReference>
<keyword evidence="7" id="KW-0406">Ion transport</keyword>
<keyword evidence="4" id="KW-1134">Transmembrane beta strand</keyword>
<sequence>MKLKILAAAASLVALSSVQAQSTVEIYGTLDVGADTSNRTAGVSSVLAGRVGRQERLTPSMSSISALGFRGTEDLGGGLKAGFVLEMQPTPDTGTLGNDGRTWGRQAYVSLTTPYGEVRLGRQYAPFFYAKAFSTTERLAGTDLFTGLLTINQLQVRQDNQVSYWLKAGQFTGSVAVSPNAGVSRSGVTGAVRNSTAGGAQILGGQSAGAEGAGKTWGAFVNWAQNPVPGGEGASVSAAYHKNRFDVPLFLGANPVAVLGDYTSYVVSGRYIAASGWAVAAAYGEGSYDVKSSAIAAMRGGIDIRSFAVGARYLVGSNIQVGAMYGIQEFKNFTEGKDKALVIGADYLLSKRTALYTRYGWLKDDEGNSSRVSATGFLNGGPEPFLVSTGLREVPVWNGVGVNPGGKSTTFTVGVRHTF</sequence>
<keyword evidence="5" id="KW-0812">Transmembrane</keyword>
<keyword evidence="14" id="KW-1185">Reference proteome</keyword>
<dbReference type="PRINTS" id="PR00184">
    <property type="entry name" value="NEISSPPORIN"/>
</dbReference>
<dbReference type="CDD" id="cd00342">
    <property type="entry name" value="gram_neg_porins"/>
    <property type="match status" value="1"/>
</dbReference>
<keyword evidence="10" id="KW-0998">Cell outer membrane</keyword>
<feature type="chain" id="PRO_5047154466" evidence="11">
    <location>
        <begin position="21"/>
        <end position="419"/>
    </location>
</feature>
<comment type="subcellular location">
    <subcellularLocation>
        <location evidence="1">Cell outer membrane</location>
        <topology evidence="1">Multi-pass membrane protein</topology>
    </subcellularLocation>
</comment>
<evidence type="ECO:0000256" key="11">
    <source>
        <dbReference type="SAM" id="SignalP"/>
    </source>
</evidence>
<dbReference type="PANTHER" id="PTHR34501">
    <property type="entry name" value="PROTEIN YDDL-RELATED"/>
    <property type="match status" value="1"/>
</dbReference>